<proteinExistence type="predicted"/>
<protein>
    <submittedName>
        <fullName evidence="1">Uncharacterized protein</fullName>
    </submittedName>
</protein>
<accession>A0ACB7P1B7</accession>
<name>A0ACB7P1B7_9PEZI</name>
<comment type="caution">
    <text evidence="1">The sequence shown here is derived from an EMBL/GenBank/DDBJ whole genome shotgun (WGS) entry which is preliminary data.</text>
</comment>
<evidence type="ECO:0000313" key="1">
    <source>
        <dbReference type="EMBL" id="KAH6627471.1"/>
    </source>
</evidence>
<reference evidence="1 2" key="1">
    <citation type="journal article" date="2021" name="Nat. Commun.">
        <title>Genetic determinants of endophytism in the Arabidopsis root mycobiome.</title>
        <authorList>
            <person name="Mesny F."/>
            <person name="Miyauchi S."/>
            <person name="Thiergart T."/>
            <person name="Pickel B."/>
            <person name="Atanasova L."/>
            <person name="Karlsson M."/>
            <person name="Huettel B."/>
            <person name="Barry K.W."/>
            <person name="Haridas S."/>
            <person name="Chen C."/>
            <person name="Bauer D."/>
            <person name="Andreopoulos W."/>
            <person name="Pangilinan J."/>
            <person name="LaButti K."/>
            <person name="Riley R."/>
            <person name="Lipzen A."/>
            <person name="Clum A."/>
            <person name="Drula E."/>
            <person name="Henrissat B."/>
            <person name="Kohler A."/>
            <person name="Grigoriev I.V."/>
            <person name="Martin F.M."/>
            <person name="Hacquard S."/>
        </authorList>
    </citation>
    <scope>NUCLEOTIDE SEQUENCE [LARGE SCALE GENOMIC DNA]</scope>
    <source>
        <strain evidence="1 2">MPI-SDFR-AT-0079</strain>
    </source>
</reference>
<dbReference type="EMBL" id="JAGIZQ010000005">
    <property type="protein sequence ID" value="KAH6627471.1"/>
    <property type="molecule type" value="Genomic_DNA"/>
</dbReference>
<evidence type="ECO:0000313" key="2">
    <source>
        <dbReference type="Proteomes" id="UP000724584"/>
    </source>
</evidence>
<organism evidence="1 2">
    <name type="scientific">Chaetomium tenue</name>
    <dbReference type="NCBI Taxonomy" id="1854479"/>
    <lineage>
        <taxon>Eukaryota</taxon>
        <taxon>Fungi</taxon>
        <taxon>Dikarya</taxon>
        <taxon>Ascomycota</taxon>
        <taxon>Pezizomycotina</taxon>
        <taxon>Sordariomycetes</taxon>
        <taxon>Sordariomycetidae</taxon>
        <taxon>Sordariales</taxon>
        <taxon>Chaetomiaceae</taxon>
        <taxon>Chaetomium</taxon>
    </lineage>
</organism>
<keyword evidence="2" id="KW-1185">Reference proteome</keyword>
<sequence length="130" mass="14910">MVGDTHEWNDYVTKLGEKVNDTCKTKKTKDNEHLWEAFDSTSEKTLGGTMTIYQQDLGKNPVTGEMWKTVDWKETAVKAKAKGVMDAEKKIQDFLSLFYLGELARKHYQVIHSYEQVADASVEFRKGKTL</sequence>
<gene>
    <name evidence="1" type="ORF">F5144DRAFT_603732</name>
</gene>
<dbReference type="Proteomes" id="UP000724584">
    <property type="component" value="Unassembled WGS sequence"/>
</dbReference>